<dbReference type="Gene3D" id="1.20.120.450">
    <property type="entry name" value="dinb family like domain"/>
    <property type="match status" value="1"/>
</dbReference>
<dbReference type="AlphaFoldDB" id="A0A0A2LXF0"/>
<dbReference type="eggNOG" id="COG2318">
    <property type="taxonomic scope" value="Bacteria"/>
</dbReference>
<dbReference type="SUPFAM" id="SSF109854">
    <property type="entry name" value="DinB/YfiT-like putative metalloenzymes"/>
    <property type="match status" value="1"/>
</dbReference>
<dbReference type="STRING" id="1406840.Q763_09675"/>
<sequence>MEITNINTFLDYYGKIRERTNRLIAVIPPEYMDWAYRPGKFTIADQIRHIAAIERYMFAETILGKPCSYSGCGKELADGYNEIIGYFNEKHEETLAILKKLSNDDLQRKCLTPANTPITVWKWLRAMTEHEIHHRAQLYIYLNLLDVKTPPMFGLSSEEIIQNSRLK</sequence>
<protein>
    <submittedName>
        <fullName evidence="2">Damage-inducible protein DinB</fullName>
    </submittedName>
</protein>
<name>A0A0A2LXF0_9FLAO</name>
<dbReference type="InterPro" id="IPR024775">
    <property type="entry name" value="DinB-like"/>
</dbReference>
<dbReference type="Proteomes" id="UP000030129">
    <property type="component" value="Unassembled WGS sequence"/>
</dbReference>
<dbReference type="InterPro" id="IPR034660">
    <property type="entry name" value="DinB/YfiT-like"/>
</dbReference>
<dbReference type="EMBL" id="JRLV01000009">
    <property type="protein sequence ID" value="KGO80795.1"/>
    <property type="molecule type" value="Genomic_DNA"/>
</dbReference>
<dbReference type="RefSeq" id="WP_035133579.1">
    <property type="nucleotide sequence ID" value="NZ_JRLV01000009.1"/>
</dbReference>
<comment type="caution">
    <text evidence="2">The sequence shown here is derived from an EMBL/GenBank/DDBJ whole genome shotgun (WGS) entry which is preliminary data.</text>
</comment>
<evidence type="ECO:0000313" key="3">
    <source>
        <dbReference type="Proteomes" id="UP000030129"/>
    </source>
</evidence>
<gene>
    <name evidence="2" type="ORF">Q763_09675</name>
</gene>
<reference evidence="2 3" key="1">
    <citation type="submission" date="2013-09" db="EMBL/GenBank/DDBJ databases">
        <authorList>
            <person name="Zeng Z."/>
            <person name="Chen C."/>
        </authorList>
    </citation>
    <scope>NUCLEOTIDE SEQUENCE [LARGE SCALE GENOMIC DNA]</scope>
    <source>
        <strain evidence="2 3">F44-8</strain>
    </source>
</reference>
<keyword evidence="3" id="KW-1185">Reference proteome</keyword>
<organism evidence="2 3">
    <name type="scientific">Flavobacterium beibuense F44-8</name>
    <dbReference type="NCBI Taxonomy" id="1406840"/>
    <lineage>
        <taxon>Bacteria</taxon>
        <taxon>Pseudomonadati</taxon>
        <taxon>Bacteroidota</taxon>
        <taxon>Flavobacteriia</taxon>
        <taxon>Flavobacteriales</taxon>
        <taxon>Flavobacteriaceae</taxon>
        <taxon>Flavobacterium</taxon>
    </lineage>
</organism>
<evidence type="ECO:0000259" key="1">
    <source>
        <dbReference type="Pfam" id="PF12867"/>
    </source>
</evidence>
<dbReference type="Pfam" id="PF12867">
    <property type="entry name" value="DinB_2"/>
    <property type="match status" value="1"/>
</dbReference>
<accession>A0A0A2LXF0</accession>
<proteinExistence type="predicted"/>
<evidence type="ECO:0000313" key="2">
    <source>
        <dbReference type="EMBL" id="KGO80795.1"/>
    </source>
</evidence>
<feature type="domain" description="DinB-like" evidence="1">
    <location>
        <begin position="16"/>
        <end position="138"/>
    </location>
</feature>